<dbReference type="Pfam" id="PF00534">
    <property type="entry name" value="Glycos_transf_1"/>
    <property type="match status" value="1"/>
</dbReference>
<reference evidence="4" key="1">
    <citation type="submission" date="2015-08" db="EMBL/GenBank/DDBJ databases">
        <authorList>
            <person name="Varghese N."/>
        </authorList>
    </citation>
    <scope>NUCLEOTIDE SEQUENCE [LARGE SCALE GENOMIC DNA]</scope>
    <source>
        <strain evidence="4">DSM 18181</strain>
    </source>
</reference>
<dbReference type="InterPro" id="IPR001296">
    <property type="entry name" value="Glyco_trans_1"/>
</dbReference>
<dbReference type="CDD" id="cd03808">
    <property type="entry name" value="GT4_CapM-like"/>
    <property type="match status" value="1"/>
</dbReference>
<name>A0A0K6I7I5_9BURK</name>
<dbReference type="SUPFAM" id="SSF53756">
    <property type="entry name" value="UDP-Glycosyltransferase/glycogen phosphorylase"/>
    <property type="match status" value="1"/>
</dbReference>
<keyword evidence="3" id="KW-0808">Transferase</keyword>
<dbReference type="EMBL" id="CYHF01000008">
    <property type="protein sequence ID" value="CUA99066.1"/>
    <property type="molecule type" value="Genomic_DNA"/>
</dbReference>
<dbReference type="OrthoDB" id="9805661at2"/>
<dbReference type="STRING" id="339866.GCA_001418255_02389"/>
<dbReference type="PANTHER" id="PTHR45947:SF3">
    <property type="entry name" value="SULFOQUINOVOSYL TRANSFERASE SQD2"/>
    <property type="match status" value="1"/>
</dbReference>
<gene>
    <name evidence="3" type="ORF">Ga0061069_108161</name>
</gene>
<organism evidence="3 4">
    <name type="scientific">Thiomonas bhubaneswarensis</name>
    <dbReference type="NCBI Taxonomy" id="339866"/>
    <lineage>
        <taxon>Bacteria</taxon>
        <taxon>Pseudomonadati</taxon>
        <taxon>Pseudomonadota</taxon>
        <taxon>Betaproteobacteria</taxon>
        <taxon>Burkholderiales</taxon>
        <taxon>Thiomonas</taxon>
    </lineage>
</organism>
<dbReference type="GO" id="GO:0016757">
    <property type="term" value="F:glycosyltransferase activity"/>
    <property type="evidence" value="ECO:0007669"/>
    <property type="project" value="InterPro"/>
</dbReference>
<sequence>MKILYLMTEPFGIGGVQSDVLTLTEDLTAKGHIVYVATTDGVLLNELIGKGAIHVDIDFHFSSPSQFMRALRQLREVVRREGIELVAPQSVRSSMVAYAALRVTPYGYRVAATGRRVPIVTTIHNIHNPKNFKWAGRILRKSADFIIFESNYERNRLLAHGLPAKQSTVIHSGIDLDRFATATRTADFARQYGLEPGRHLIFGIVARLSEEKGHNYLVEAFSKVVQRQPEARLLIVGDGPLLDQTKAQVERLGLQDTVIFAGMQRDIPSHLALLDVFVLSSTRESFPLSAREAMAAGRCVIAPRIGGCGEVVDDGVTGLLFTSADVDDLNAKMLTLCDRDTVAAMSRAARQRAERLFSRQVWVEGDEKVYLDWARLPASAAASVALS</sequence>
<dbReference type="Pfam" id="PF13439">
    <property type="entry name" value="Glyco_transf_4"/>
    <property type="match status" value="1"/>
</dbReference>
<dbReference type="AlphaFoldDB" id="A0A0K6I7I5"/>
<accession>A0A0K6I7I5</accession>
<dbReference type="PANTHER" id="PTHR45947">
    <property type="entry name" value="SULFOQUINOVOSYL TRANSFERASE SQD2"/>
    <property type="match status" value="1"/>
</dbReference>
<evidence type="ECO:0000313" key="3">
    <source>
        <dbReference type="EMBL" id="CUA99066.1"/>
    </source>
</evidence>
<feature type="domain" description="Glycosyltransferase subfamily 4-like N-terminal" evidence="2">
    <location>
        <begin position="13"/>
        <end position="178"/>
    </location>
</feature>
<feature type="domain" description="Glycosyl transferase family 1" evidence="1">
    <location>
        <begin position="193"/>
        <end position="351"/>
    </location>
</feature>
<evidence type="ECO:0000259" key="1">
    <source>
        <dbReference type="Pfam" id="PF00534"/>
    </source>
</evidence>
<protein>
    <submittedName>
        <fullName evidence="3">Glycosyltransferase involved in cell wall bisynthesis</fullName>
    </submittedName>
</protein>
<evidence type="ECO:0000313" key="4">
    <source>
        <dbReference type="Proteomes" id="UP000183649"/>
    </source>
</evidence>
<dbReference type="InterPro" id="IPR050194">
    <property type="entry name" value="Glycosyltransferase_grp1"/>
</dbReference>
<proteinExistence type="predicted"/>
<dbReference type="InterPro" id="IPR028098">
    <property type="entry name" value="Glyco_trans_4-like_N"/>
</dbReference>
<evidence type="ECO:0000259" key="2">
    <source>
        <dbReference type="Pfam" id="PF13439"/>
    </source>
</evidence>
<dbReference type="Gene3D" id="3.40.50.2000">
    <property type="entry name" value="Glycogen Phosphorylase B"/>
    <property type="match status" value="2"/>
</dbReference>
<keyword evidence="4" id="KW-1185">Reference proteome</keyword>
<dbReference type="RefSeq" id="WP_055451239.1">
    <property type="nucleotide sequence ID" value="NZ_CYHF01000008.1"/>
</dbReference>
<dbReference type="Proteomes" id="UP000183649">
    <property type="component" value="Unassembled WGS sequence"/>
</dbReference>